<comment type="caution">
    <text evidence="4">The sequence shown here is derived from an EMBL/GenBank/DDBJ whole genome shotgun (WGS) entry which is preliminary data.</text>
</comment>
<protein>
    <recommendedName>
        <fullName evidence="3">Thioesterase domain-containing protein</fullName>
    </recommendedName>
</protein>
<dbReference type="InterPro" id="IPR003736">
    <property type="entry name" value="PAAI_dom"/>
</dbReference>
<feature type="domain" description="Thioesterase" evidence="3">
    <location>
        <begin position="33"/>
        <end position="103"/>
    </location>
</feature>
<dbReference type="CDD" id="cd03443">
    <property type="entry name" value="PaaI_thioesterase"/>
    <property type="match status" value="1"/>
</dbReference>
<evidence type="ECO:0000256" key="1">
    <source>
        <dbReference type="ARBA" id="ARBA00008324"/>
    </source>
</evidence>
<dbReference type="PATRIC" id="fig|1423806.3.peg.321"/>
<dbReference type="GO" id="GO:0005829">
    <property type="term" value="C:cytosol"/>
    <property type="evidence" value="ECO:0007669"/>
    <property type="project" value="TreeGrafter"/>
</dbReference>
<dbReference type="PANTHER" id="PTHR43240:SF5">
    <property type="entry name" value="1,4-DIHYDROXY-2-NAPHTHOYL-COA THIOESTERASE 1"/>
    <property type="match status" value="1"/>
</dbReference>
<comment type="similarity">
    <text evidence="1">Belongs to the thioesterase PaaI family.</text>
</comment>
<dbReference type="RefSeq" id="WP_034989453.1">
    <property type="nucleotide sequence ID" value="NZ_AYZF01000008.1"/>
</dbReference>
<dbReference type="Pfam" id="PF03061">
    <property type="entry name" value="4HBT"/>
    <property type="match status" value="1"/>
</dbReference>
<sequence length="124" mass="13161">MNLLEELNIKIEHSTSQKTIISLKVSDVIKQPYGFVHGGINAVLAETAASIAANCVAPDGQIAIGASVNTNHLTPVSYGVLKAIAHPIHIGGSLQVWQVEIFQFPLHKLSSTSVVTTVFHAAPK</sequence>
<dbReference type="InterPro" id="IPR006683">
    <property type="entry name" value="Thioestr_dom"/>
</dbReference>
<dbReference type="SUPFAM" id="SSF54637">
    <property type="entry name" value="Thioesterase/thiol ester dehydrase-isomerase"/>
    <property type="match status" value="1"/>
</dbReference>
<accession>A0A023CZL2</accession>
<dbReference type="eggNOG" id="COG2050">
    <property type="taxonomic scope" value="Bacteria"/>
</dbReference>
<reference evidence="4 5" key="1">
    <citation type="journal article" date="2015" name="Genome Announc.">
        <title>Expanding the biotechnology potential of lactobacilli through comparative genomics of 213 strains and associated genera.</title>
        <authorList>
            <person name="Sun Z."/>
            <person name="Harris H.M."/>
            <person name="McCann A."/>
            <person name="Guo C."/>
            <person name="Argimon S."/>
            <person name="Zhang W."/>
            <person name="Yang X."/>
            <person name="Jeffery I.B."/>
            <person name="Cooney J.C."/>
            <person name="Kagawa T.F."/>
            <person name="Liu W."/>
            <person name="Song Y."/>
            <person name="Salvetti E."/>
            <person name="Wrobel A."/>
            <person name="Rasinkangas P."/>
            <person name="Parkhill J."/>
            <person name="Rea M.C."/>
            <person name="O'Sullivan O."/>
            <person name="Ritari J."/>
            <person name="Douillard F.P."/>
            <person name="Paul Ross R."/>
            <person name="Yang R."/>
            <person name="Briner A.E."/>
            <person name="Felis G.E."/>
            <person name="de Vos W.M."/>
            <person name="Barrangou R."/>
            <person name="Klaenhammer T.R."/>
            <person name="Caufield P.W."/>
            <person name="Cui Y."/>
            <person name="Zhang H."/>
            <person name="O'Toole P.W."/>
        </authorList>
    </citation>
    <scope>NUCLEOTIDE SEQUENCE [LARGE SCALE GENOMIC DNA]</scope>
    <source>
        <strain evidence="4 5">DSM 21376</strain>
    </source>
</reference>
<dbReference type="OrthoDB" id="9798208at2"/>
<evidence type="ECO:0000259" key="3">
    <source>
        <dbReference type="Pfam" id="PF03061"/>
    </source>
</evidence>
<dbReference type="STRING" id="1423806.FD15_GL000313"/>
<name>A0A023CZL2_9LACO</name>
<dbReference type="NCBIfam" id="TIGR00369">
    <property type="entry name" value="unchar_dom_1"/>
    <property type="match status" value="1"/>
</dbReference>
<keyword evidence="5" id="KW-1185">Reference proteome</keyword>
<dbReference type="AlphaFoldDB" id="A0A023CZL2"/>
<evidence type="ECO:0000313" key="4">
    <source>
        <dbReference type="EMBL" id="KRN06758.1"/>
    </source>
</evidence>
<organism evidence="4 5">
    <name type="scientific">Liquorilactobacillus sucicola DSM 21376 = JCM 15457</name>
    <dbReference type="NCBI Taxonomy" id="1423806"/>
    <lineage>
        <taxon>Bacteria</taxon>
        <taxon>Bacillati</taxon>
        <taxon>Bacillota</taxon>
        <taxon>Bacilli</taxon>
        <taxon>Lactobacillales</taxon>
        <taxon>Lactobacillaceae</taxon>
        <taxon>Liquorilactobacillus</taxon>
    </lineage>
</organism>
<dbReference type="EMBL" id="AYZF01000008">
    <property type="protein sequence ID" value="KRN06758.1"/>
    <property type="molecule type" value="Genomic_DNA"/>
</dbReference>
<dbReference type="PANTHER" id="PTHR43240">
    <property type="entry name" value="1,4-DIHYDROXY-2-NAPHTHOYL-COA THIOESTERASE 1"/>
    <property type="match status" value="1"/>
</dbReference>
<evidence type="ECO:0000256" key="2">
    <source>
        <dbReference type="ARBA" id="ARBA00022801"/>
    </source>
</evidence>
<dbReference type="Gene3D" id="3.10.129.10">
    <property type="entry name" value="Hotdog Thioesterase"/>
    <property type="match status" value="1"/>
</dbReference>
<dbReference type="InterPro" id="IPR029069">
    <property type="entry name" value="HotDog_dom_sf"/>
</dbReference>
<proteinExistence type="inferred from homology"/>
<evidence type="ECO:0000313" key="5">
    <source>
        <dbReference type="Proteomes" id="UP000050961"/>
    </source>
</evidence>
<dbReference type="GO" id="GO:0061522">
    <property type="term" value="F:1,4-dihydroxy-2-naphthoyl-CoA thioesterase activity"/>
    <property type="evidence" value="ECO:0007669"/>
    <property type="project" value="TreeGrafter"/>
</dbReference>
<gene>
    <name evidence="4" type="ORF">FD15_GL000313</name>
</gene>
<dbReference type="Proteomes" id="UP000050961">
    <property type="component" value="Unassembled WGS sequence"/>
</dbReference>
<keyword evidence="2" id="KW-0378">Hydrolase</keyword>